<organism evidence="6 7">
    <name type="scientific">Rubritalea halochordaticola</name>
    <dbReference type="NCBI Taxonomy" id="714537"/>
    <lineage>
        <taxon>Bacteria</taxon>
        <taxon>Pseudomonadati</taxon>
        <taxon>Verrucomicrobiota</taxon>
        <taxon>Verrucomicrobiia</taxon>
        <taxon>Verrucomicrobiales</taxon>
        <taxon>Rubritaleaceae</taxon>
        <taxon>Rubritalea</taxon>
    </lineage>
</organism>
<feature type="short sequence motif" description="GXGXXG" evidence="4">
    <location>
        <begin position="14"/>
        <end position="19"/>
    </location>
</feature>
<accession>A0ABP9V2Y1</accession>
<feature type="short sequence motif" description="GXSXG" evidence="4">
    <location>
        <begin position="53"/>
        <end position="57"/>
    </location>
</feature>
<name>A0ABP9V2Y1_9BACT</name>
<keyword evidence="2 4" id="KW-0442">Lipid degradation</keyword>
<keyword evidence="7" id="KW-1185">Reference proteome</keyword>
<feature type="domain" description="PNPLA" evidence="5">
    <location>
        <begin position="10"/>
        <end position="219"/>
    </location>
</feature>
<keyword evidence="3 4" id="KW-0443">Lipid metabolism</keyword>
<dbReference type="Gene3D" id="3.40.1090.10">
    <property type="entry name" value="Cytosolic phospholipase A2 catalytic domain"/>
    <property type="match status" value="1"/>
</dbReference>
<dbReference type="PANTHER" id="PTHR24185">
    <property type="entry name" value="CALCIUM-INDEPENDENT PHOSPHOLIPASE A2-GAMMA"/>
    <property type="match status" value="1"/>
</dbReference>
<feature type="active site" description="Nucleophile" evidence="4">
    <location>
        <position position="55"/>
    </location>
</feature>
<sequence length="382" mass="42694">MKNSEPKNLLALDGGGIRGVFTIEVLRGIESQLREFHGRPEMVLSDHFHYVGGTSTGAIIGTLVSWGLTVDEISRLYVEQSPIMFKRQKWSQRLQSKFVETGLSDFFKTIFVEDDGQLAKLGTEKLKTFLLVVTRNAKTGSAWPITNNPNAKFNDKSQPGCNLDLPLWQLVRASTAAPTYFPPEVVTIYGEESDYREGVECAFEDGGVTPYNNPAYLLFLKATMPEYRMCWESGIDKMNLISIGTGTVPTGRDSMKSSLLDTARRLPESLIVSFQKYQDMLCRNHGACLFGPALDGEVGDMVRQSESADFNYSRYDYHYSTADLEYVKSISKRGLQLDNLDLIEYLQNLGAKYARENVKLNHIIPQSVSAQGDRKDGTVATS</sequence>
<evidence type="ECO:0000313" key="6">
    <source>
        <dbReference type="EMBL" id="GAA5494992.1"/>
    </source>
</evidence>
<dbReference type="EMBL" id="BAABRL010000003">
    <property type="protein sequence ID" value="GAA5494992.1"/>
    <property type="molecule type" value="Genomic_DNA"/>
</dbReference>
<evidence type="ECO:0000256" key="1">
    <source>
        <dbReference type="ARBA" id="ARBA00022801"/>
    </source>
</evidence>
<dbReference type="PANTHER" id="PTHR24185:SF1">
    <property type="entry name" value="CALCIUM-INDEPENDENT PHOSPHOLIPASE A2-GAMMA"/>
    <property type="match status" value="1"/>
</dbReference>
<evidence type="ECO:0000256" key="4">
    <source>
        <dbReference type="PROSITE-ProRule" id="PRU01161"/>
    </source>
</evidence>
<gene>
    <name evidence="6" type="ORF">Rhal01_01161</name>
</gene>
<evidence type="ECO:0000256" key="2">
    <source>
        <dbReference type="ARBA" id="ARBA00022963"/>
    </source>
</evidence>
<dbReference type="RefSeq" id="WP_346187849.1">
    <property type="nucleotide sequence ID" value="NZ_BAABRL010000003.1"/>
</dbReference>
<keyword evidence="1 4" id="KW-0378">Hydrolase</keyword>
<evidence type="ECO:0000259" key="5">
    <source>
        <dbReference type="PROSITE" id="PS51635"/>
    </source>
</evidence>
<dbReference type="InterPro" id="IPR002641">
    <property type="entry name" value="PNPLA_dom"/>
</dbReference>
<reference evidence="6 7" key="1">
    <citation type="submission" date="2024-02" db="EMBL/GenBank/DDBJ databases">
        <title>Rubritalea halochordaticola NBRC 107102.</title>
        <authorList>
            <person name="Ichikawa N."/>
            <person name="Katano-Makiyama Y."/>
            <person name="Hidaka K."/>
        </authorList>
    </citation>
    <scope>NUCLEOTIDE SEQUENCE [LARGE SCALE GENOMIC DNA]</scope>
    <source>
        <strain evidence="6 7">NBRC 107102</strain>
    </source>
</reference>
<dbReference type="InterPro" id="IPR016035">
    <property type="entry name" value="Acyl_Trfase/lysoPLipase"/>
</dbReference>
<proteinExistence type="predicted"/>
<dbReference type="Proteomes" id="UP001424741">
    <property type="component" value="Unassembled WGS sequence"/>
</dbReference>
<dbReference type="SUPFAM" id="SSF52151">
    <property type="entry name" value="FabD/lysophospholipase-like"/>
    <property type="match status" value="1"/>
</dbReference>
<evidence type="ECO:0000313" key="7">
    <source>
        <dbReference type="Proteomes" id="UP001424741"/>
    </source>
</evidence>
<dbReference type="PROSITE" id="PS51635">
    <property type="entry name" value="PNPLA"/>
    <property type="match status" value="1"/>
</dbReference>
<comment type="caution">
    <text evidence="6">The sequence shown here is derived from an EMBL/GenBank/DDBJ whole genome shotgun (WGS) entry which is preliminary data.</text>
</comment>
<feature type="short sequence motif" description="DGA/G" evidence="4">
    <location>
        <begin position="205"/>
        <end position="207"/>
    </location>
</feature>
<dbReference type="Pfam" id="PF01734">
    <property type="entry name" value="Patatin"/>
    <property type="match status" value="1"/>
</dbReference>
<feature type="active site" description="Proton acceptor" evidence="4">
    <location>
        <position position="205"/>
    </location>
</feature>
<protein>
    <recommendedName>
        <fullName evidence="5">PNPLA domain-containing protein</fullName>
    </recommendedName>
</protein>
<evidence type="ECO:0000256" key="3">
    <source>
        <dbReference type="ARBA" id="ARBA00023098"/>
    </source>
</evidence>